<feature type="non-terminal residue" evidence="2">
    <location>
        <position position="96"/>
    </location>
</feature>
<reference evidence="2" key="2">
    <citation type="journal article" date="2014" name="ISME J.">
        <title>Microbial stratification in low pH oxic and suboxic macroscopic growths along an acid mine drainage.</title>
        <authorList>
            <person name="Mendez-Garcia C."/>
            <person name="Mesa V."/>
            <person name="Sprenger R.R."/>
            <person name="Richter M."/>
            <person name="Diez M.S."/>
            <person name="Solano J."/>
            <person name="Bargiela R."/>
            <person name="Golyshina O.V."/>
            <person name="Manteca A."/>
            <person name="Ramos J.L."/>
            <person name="Gallego J.R."/>
            <person name="Llorente I."/>
            <person name="Martins Dos Santos V.A."/>
            <person name="Jensen O.N."/>
            <person name="Pelaez A.I."/>
            <person name="Sanchez J."/>
            <person name="Ferrer M."/>
        </authorList>
    </citation>
    <scope>NUCLEOTIDE SEQUENCE</scope>
</reference>
<sequence length="96" mass="10173">MRGPGHERTAPARSESLRDAYGQTLVELGGQDPEMVVLDADLSGSTRTALFGKQFPDRFFNVGVMEPTMMTMAAGLALSGRTVFASTFAVFAAGQA</sequence>
<dbReference type="InterPro" id="IPR029061">
    <property type="entry name" value="THDP-binding"/>
</dbReference>
<accession>T1CTP2</accession>
<dbReference type="PANTHER" id="PTHR43825">
    <property type="entry name" value="PYRUVATE DEHYDROGENASE E1 COMPONENT"/>
    <property type="match status" value="1"/>
</dbReference>
<dbReference type="Gene3D" id="3.40.50.970">
    <property type="match status" value="1"/>
</dbReference>
<name>T1CTP2_9ZZZZ</name>
<dbReference type="GO" id="GO:0003863">
    <property type="term" value="F:branched-chain 2-oxo acid dehydrogenase activity"/>
    <property type="evidence" value="ECO:0007669"/>
    <property type="project" value="UniProtKB-EC"/>
</dbReference>
<dbReference type="InterPro" id="IPR005475">
    <property type="entry name" value="Transketolase-like_Pyr-bd"/>
</dbReference>
<dbReference type="EC" id="1.2.4.4" evidence="2"/>
<dbReference type="CDD" id="cd07033">
    <property type="entry name" value="TPP_PYR_DXS_TK_like"/>
    <property type="match status" value="1"/>
</dbReference>
<evidence type="ECO:0000259" key="1">
    <source>
        <dbReference type="Pfam" id="PF02779"/>
    </source>
</evidence>
<dbReference type="SUPFAM" id="SSF52518">
    <property type="entry name" value="Thiamin diphosphate-binding fold (THDP-binding)"/>
    <property type="match status" value="1"/>
</dbReference>
<proteinExistence type="predicted"/>
<gene>
    <name evidence="2" type="ORF">B1B_03510</name>
</gene>
<dbReference type="InterPro" id="IPR051157">
    <property type="entry name" value="PDH/Transketolase"/>
</dbReference>
<feature type="domain" description="Transketolase-like pyrimidine-binding" evidence="1">
    <location>
        <begin position="16"/>
        <end position="92"/>
    </location>
</feature>
<dbReference type="AlphaFoldDB" id="T1CTP2"/>
<protein>
    <submittedName>
        <fullName evidence="2">Transketolase, central region domain protein</fullName>
        <ecNumber evidence="2">1.2.4.4</ecNumber>
    </submittedName>
</protein>
<reference evidence="2" key="1">
    <citation type="submission" date="2013-08" db="EMBL/GenBank/DDBJ databases">
        <authorList>
            <person name="Mendez C."/>
            <person name="Richter M."/>
            <person name="Ferrer M."/>
            <person name="Sanchez J."/>
        </authorList>
    </citation>
    <scope>NUCLEOTIDE SEQUENCE</scope>
</reference>
<dbReference type="PANTHER" id="PTHR43825:SF1">
    <property type="entry name" value="TRANSKETOLASE-LIKE PYRIMIDINE-BINDING DOMAIN-CONTAINING PROTEIN"/>
    <property type="match status" value="1"/>
</dbReference>
<organism evidence="2">
    <name type="scientific">mine drainage metagenome</name>
    <dbReference type="NCBI Taxonomy" id="410659"/>
    <lineage>
        <taxon>unclassified sequences</taxon>
        <taxon>metagenomes</taxon>
        <taxon>ecological metagenomes</taxon>
    </lineage>
</organism>
<keyword evidence="2" id="KW-0560">Oxidoreductase</keyword>
<evidence type="ECO:0000313" key="2">
    <source>
        <dbReference type="EMBL" id="EQD72890.1"/>
    </source>
</evidence>
<comment type="caution">
    <text evidence="2">The sequence shown here is derived from an EMBL/GenBank/DDBJ whole genome shotgun (WGS) entry which is preliminary data.</text>
</comment>
<dbReference type="EMBL" id="AUZY01002158">
    <property type="protein sequence ID" value="EQD72890.1"/>
    <property type="molecule type" value="Genomic_DNA"/>
</dbReference>
<dbReference type="Pfam" id="PF02779">
    <property type="entry name" value="Transket_pyr"/>
    <property type="match status" value="1"/>
</dbReference>